<keyword evidence="1" id="KW-0812">Transmembrane</keyword>
<evidence type="ECO:0000256" key="1">
    <source>
        <dbReference type="SAM" id="Phobius"/>
    </source>
</evidence>
<organism evidence="2 3">
    <name type="scientific">Rhodofomes roseus</name>
    <dbReference type="NCBI Taxonomy" id="34475"/>
    <lineage>
        <taxon>Eukaryota</taxon>
        <taxon>Fungi</taxon>
        <taxon>Dikarya</taxon>
        <taxon>Basidiomycota</taxon>
        <taxon>Agaricomycotina</taxon>
        <taxon>Agaricomycetes</taxon>
        <taxon>Polyporales</taxon>
        <taxon>Rhodofomes</taxon>
    </lineage>
</organism>
<feature type="transmembrane region" description="Helical" evidence="1">
    <location>
        <begin position="47"/>
        <end position="68"/>
    </location>
</feature>
<evidence type="ECO:0000313" key="3">
    <source>
        <dbReference type="Proteomes" id="UP000814176"/>
    </source>
</evidence>
<dbReference type="RefSeq" id="XP_047780788.1">
    <property type="nucleotide sequence ID" value="XM_047918897.1"/>
</dbReference>
<feature type="transmembrane region" description="Helical" evidence="1">
    <location>
        <begin position="12"/>
        <end position="35"/>
    </location>
</feature>
<proteinExistence type="predicted"/>
<dbReference type="GeneID" id="71999629"/>
<dbReference type="Proteomes" id="UP000814176">
    <property type="component" value="Unassembled WGS sequence"/>
</dbReference>
<sequence>MSSLFQNSNYIGINLTAILYGVELVVYGTTVHALWTKPKRGRADTFFILFSTTLLILMTILYSTNAAFGEEMWIVHAKYPGGMDAYLAAYVNVWYQTLSSTSPTAANLLGDALMIYRCYVLYNSIYIILFPSLLWLGSFASGVLFLYASGNPHGDFFEGFAQNCGLGYYTTTIFLNFLTTTMIIGRLLWVARYMRKNLGRATSETYVNVIAIIVESALPYTLIGIANLITYGVRSDTNVLFAAMYGMMTGLAPQLIIMRVIKGRAISRRDMTEVLTNSMTFAPGNNGIHEVAISTQYPNHSSTAADTHTTALSIQLQTMSKPPSTIDLLSKV</sequence>
<name>A0ABQ8KLQ3_9APHY</name>
<keyword evidence="1" id="KW-1133">Transmembrane helix</keyword>
<feature type="transmembrane region" description="Helical" evidence="1">
    <location>
        <begin position="209"/>
        <end position="233"/>
    </location>
</feature>
<gene>
    <name evidence="2" type="ORF">C8Q71DRAFT_490897</name>
</gene>
<keyword evidence="3" id="KW-1185">Reference proteome</keyword>
<protein>
    <recommendedName>
        <fullName evidence="4">G protein-coupled receptor</fullName>
    </recommendedName>
</protein>
<dbReference type="EMBL" id="JADCUA010000006">
    <property type="protein sequence ID" value="KAH9839033.1"/>
    <property type="molecule type" value="Genomic_DNA"/>
</dbReference>
<evidence type="ECO:0008006" key="4">
    <source>
        <dbReference type="Google" id="ProtNLM"/>
    </source>
</evidence>
<feature type="transmembrane region" description="Helical" evidence="1">
    <location>
        <begin position="124"/>
        <end position="148"/>
    </location>
</feature>
<comment type="caution">
    <text evidence="2">The sequence shown here is derived from an EMBL/GenBank/DDBJ whole genome shotgun (WGS) entry which is preliminary data.</text>
</comment>
<feature type="transmembrane region" description="Helical" evidence="1">
    <location>
        <begin position="239"/>
        <end position="261"/>
    </location>
</feature>
<keyword evidence="1" id="KW-0472">Membrane</keyword>
<evidence type="ECO:0000313" key="2">
    <source>
        <dbReference type="EMBL" id="KAH9839033.1"/>
    </source>
</evidence>
<accession>A0ABQ8KLQ3</accession>
<feature type="transmembrane region" description="Helical" evidence="1">
    <location>
        <begin position="168"/>
        <end position="189"/>
    </location>
</feature>
<reference evidence="2 3" key="1">
    <citation type="journal article" date="2021" name="Environ. Microbiol.">
        <title>Gene family expansions and transcriptome signatures uncover fungal adaptations to wood decay.</title>
        <authorList>
            <person name="Hage H."/>
            <person name="Miyauchi S."/>
            <person name="Viragh M."/>
            <person name="Drula E."/>
            <person name="Min B."/>
            <person name="Chaduli D."/>
            <person name="Navarro D."/>
            <person name="Favel A."/>
            <person name="Norest M."/>
            <person name="Lesage-Meessen L."/>
            <person name="Balint B."/>
            <person name="Merenyi Z."/>
            <person name="de Eugenio L."/>
            <person name="Morin E."/>
            <person name="Martinez A.T."/>
            <person name="Baldrian P."/>
            <person name="Stursova M."/>
            <person name="Martinez M.J."/>
            <person name="Novotny C."/>
            <person name="Magnuson J.K."/>
            <person name="Spatafora J.W."/>
            <person name="Maurice S."/>
            <person name="Pangilinan J."/>
            <person name="Andreopoulos W."/>
            <person name="LaButti K."/>
            <person name="Hundley H."/>
            <person name="Na H."/>
            <person name="Kuo A."/>
            <person name="Barry K."/>
            <person name="Lipzen A."/>
            <person name="Henrissat B."/>
            <person name="Riley R."/>
            <person name="Ahrendt S."/>
            <person name="Nagy L.G."/>
            <person name="Grigoriev I.V."/>
            <person name="Martin F."/>
            <person name="Rosso M.N."/>
        </authorList>
    </citation>
    <scope>NUCLEOTIDE SEQUENCE [LARGE SCALE GENOMIC DNA]</scope>
    <source>
        <strain evidence="2 3">CIRM-BRFM 1785</strain>
    </source>
</reference>